<dbReference type="OrthoDB" id="7475004at2759"/>
<keyword evidence="3" id="KW-1185">Reference proteome</keyword>
<evidence type="ECO:0000313" key="3">
    <source>
        <dbReference type="Proteomes" id="UP000663880"/>
    </source>
</evidence>
<accession>A0A821WA94</accession>
<organism evidence="2 3">
    <name type="scientific">Pieris macdunnoughi</name>
    <dbReference type="NCBI Taxonomy" id="345717"/>
    <lineage>
        <taxon>Eukaryota</taxon>
        <taxon>Metazoa</taxon>
        <taxon>Ecdysozoa</taxon>
        <taxon>Arthropoda</taxon>
        <taxon>Hexapoda</taxon>
        <taxon>Insecta</taxon>
        <taxon>Pterygota</taxon>
        <taxon>Neoptera</taxon>
        <taxon>Endopterygota</taxon>
        <taxon>Lepidoptera</taxon>
        <taxon>Glossata</taxon>
        <taxon>Ditrysia</taxon>
        <taxon>Papilionoidea</taxon>
        <taxon>Pieridae</taxon>
        <taxon>Pierinae</taxon>
        <taxon>Pieris</taxon>
    </lineage>
</organism>
<evidence type="ECO:0000256" key="1">
    <source>
        <dbReference type="SAM" id="MobiDB-lite"/>
    </source>
</evidence>
<dbReference type="Proteomes" id="UP000663880">
    <property type="component" value="Unassembled WGS sequence"/>
</dbReference>
<gene>
    <name evidence="2" type="ORF">PMACD_LOCUS12996</name>
</gene>
<protein>
    <submittedName>
        <fullName evidence="2">Uncharacterized protein</fullName>
    </submittedName>
</protein>
<reference evidence="2" key="1">
    <citation type="submission" date="2021-02" db="EMBL/GenBank/DDBJ databases">
        <authorList>
            <person name="Steward A R."/>
        </authorList>
    </citation>
    <scope>NUCLEOTIDE SEQUENCE</scope>
</reference>
<dbReference type="AlphaFoldDB" id="A0A821WA94"/>
<dbReference type="EMBL" id="CAJOBZ010000055">
    <property type="protein sequence ID" value="CAF4920746.1"/>
    <property type="molecule type" value="Genomic_DNA"/>
</dbReference>
<sequence>MQQCVCFIQQAAEFIALEHIRYLFKFLLNPQRVRWGEEGCVTCEVRTLARRMRDRGAPAAQARPPVPDPALSQPPAAVPNALLAPERVASAYRVMSTCD</sequence>
<proteinExistence type="predicted"/>
<comment type="caution">
    <text evidence="2">The sequence shown here is derived from an EMBL/GenBank/DDBJ whole genome shotgun (WGS) entry which is preliminary data.</text>
</comment>
<name>A0A821WA94_9NEOP</name>
<evidence type="ECO:0000313" key="2">
    <source>
        <dbReference type="EMBL" id="CAF4920746.1"/>
    </source>
</evidence>
<feature type="region of interest" description="Disordered" evidence="1">
    <location>
        <begin position="54"/>
        <end position="74"/>
    </location>
</feature>